<evidence type="ECO:0000313" key="2">
    <source>
        <dbReference type="Proteomes" id="UP000479710"/>
    </source>
</evidence>
<proteinExistence type="predicted"/>
<dbReference type="AlphaFoldDB" id="A0A6G1D629"/>
<organism evidence="1 2">
    <name type="scientific">Oryza meyeriana var. granulata</name>
    <dbReference type="NCBI Taxonomy" id="110450"/>
    <lineage>
        <taxon>Eukaryota</taxon>
        <taxon>Viridiplantae</taxon>
        <taxon>Streptophyta</taxon>
        <taxon>Embryophyta</taxon>
        <taxon>Tracheophyta</taxon>
        <taxon>Spermatophyta</taxon>
        <taxon>Magnoliopsida</taxon>
        <taxon>Liliopsida</taxon>
        <taxon>Poales</taxon>
        <taxon>Poaceae</taxon>
        <taxon>BOP clade</taxon>
        <taxon>Oryzoideae</taxon>
        <taxon>Oryzeae</taxon>
        <taxon>Oryzinae</taxon>
        <taxon>Oryza</taxon>
        <taxon>Oryza meyeriana</taxon>
    </lineage>
</organism>
<protein>
    <submittedName>
        <fullName evidence="1">Uncharacterized protein</fullName>
    </submittedName>
</protein>
<gene>
    <name evidence="1" type="ORF">E2562_020873</name>
</gene>
<comment type="caution">
    <text evidence="1">The sequence shown here is derived from an EMBL/GenBank/DDBJ whole genome shotgun (WGS) entry which is preliminary data.</text>
</comment>
<dbReference type="EMBL" id="SPHZ02000007">
    <property type="protein sequence ID" value="KAF0907799.1"/>
    <property type="molecule type" value="Genomic_DNA"/>
</dbReference>
<evidence type="ECO:0000313" key="1">
    <source>
        <dbReference type="EMBL" id="KAF0907799.1"/>
    </source>
</evidence>
<sequence>MKNLLVKILSDVSGTIGGALADEHHLINKLREYLQDKRSNEENFVALIGASNLTSTPTGKIRRLSFYKNSEVPRCQHTYSDVMSESMAKLEYLHILTSAFRVKSEDGSFDFGVQHLSCLTKVYAYINCYGWTAEEAEAAKKAIMDRN</sequence>
<accession>A0A6G1D629</accession>
<keyword evidence="2" id="KW-1185">Reference proteome</keyword>
<name>A0A6G1D629_9ORYZ</name>
<reference evidence="1 2" key="1">
    <citation type="submission" date="2019-11" db="EMBL/GenBank/DDBJ databases">
        <title>Whole genome sequence of Oryza granulata.</title>
        <authorList>
            <person name="Li W."/>
        </authorList>
    </citation>
    <scope>NUCLEOTIDE SEQUENCE [LARGE SCALE GENOMIC DNA]</scope>
    <source>
        <strain evidence="2">cv. Menghai</strain>
        <tissue evidence="1">Leaf</tissue>
    </source>
</reference>
<dbReference type="Proteomes" id="UP000479710">
    <property type="component" value="Unassembled WGS sequence"/>
</dbReference>